<gene>
    <name evidence="2" type="ORF">GCM10014713_63360</name>
</gene>
<evidence type="ECO:0000313" key="2">
    <source>
        <dbReference type="EMBL" id="GGT61219.1"/>
    </source>
</evidence>
<protein>
    <submittedName>
        <fullName evidence="2">Lipoprotein</fullName>
    </submittedName>
</protein>
<organism evidence="2 3">
    <name type="scientific">Streptomyces purpureus</name>
    <dbReference type="NCBI Taxonomy" id="1951"/>
    <lineage>
        <taxon>Bacteria</taxon>
        <taxon>Bacillati</taxon>
        <taxon>Actinomycetota</taxon>
        <taxon>Actinomycetes</taxon>
        <taxon>Kitasatosporales</taxon>
        <taxon>Streptomycetaceae</taxon>
        <taxon>Streptomyces</taxon>
    </lineage>
</organism>
<feature type="signal peptide" evidence="1">
    <location>
        <begin position="1"/>
        <end position="24"/>
    </location>
</feature>
<keyword evidence="3" id="KW-1185">Reference proteome</keyword>
<keyword evidence="2" id="KW-0449">Lipoprotein</keyword>
<keyword evidence="1" id="KW-0732">Signal</keyword>
<dbReference type="Proteomes" id="UP000619486">
    <property type="component" value="Unassembled WGS sequence"/>
</dbReference>
<dbReference type="AlphaFoldDB" id="A0A918HGZ1"/>
<dbReference type="EMBL" id="BMQQ01000038">
    <property type="protein sequence ID" value="GGT61219.1"/>
    <property type="molecule type" value="Genomic_DNA"/>
</dbReference>
<feature type="chain" id="PRO_5039659239" evidence="1">
    <location>
        <begin position="25"/>
        <end position="252"/>
    </location>
</feature>
<reference evidence="2" key="2">
    <citation type="submission" date="2020-09" db="EMBL/GenBank/DDBJ databases">
        <authorList>
            <person name="Sun Q."/>
            <person name="Ohkuma M."/>
        </authorList>
    </citation>
    <scope>NUCLEOTIDE SEQUENCE</scope>
    <source>
        <strain evidence="2">JCM 3172</strain>
    </source>
</reference>
<dbReference type="RefSeq" id="WP_189205061.1">
    <property type="nucleotide sequence ID" value="NZ_BMQQ01000038.1"/>
</dbReference>
<name>A0A918HGZ1_9ACTN</name>
<accession>A0A918HGZ1</accession>
<reference evidence="2" key="1">
    <citation type="journal article" date="2014" name="Int. J. Syst. Evol. Microbiol.">
        <title>Complete genome sequence of Corynebacterium casei LMG S-19264T (=DSM 44701T), isolated from a smear-ripened cheese.</title>
        <authorList>
            <consortium name="US DOE Joint Genome Institute (JGI-PGF)"/>
            <person name="Walter F."/>
            <person name="Albersmeier A."/>
            <person name="Kalinowski J."/>
            <person name="Ruckert C."/>
        </authorList>
    </citation>
    <scope>NUCLEOTIDE SEQUENCE</scope>
    <source>
        <strain evidence="2">JCM 3172</strain>
    </source>
</reference>
<evidence type="ECO:0000256" key="1">
    <source>
        <dbReference type="SAM" id="SignalP"/>
    </source>
</evidence>
<comment type="caution">
    <text evidence="2">The sequence shown here is derived from an EMBL/GenBank/DDBJ whole genome shotgun (WGS) entry which is preliminary data.</text>
</comment>
<evidence type="ECO:0000313" key="3">
    <source>
        <dbReference type="Proteomes" id="UP000619486"/>
    </source>
</evidence>
<sequence length="252" mass="24876">MSTSLVRRAALSAAAVCLVLPVTACTGQGAENGDAKGKGPGGVRALSGGELEERALVSGDLPARFTVRKGGAADVVPGSGVVTDKAACKPLAHAMAMVAIGKPGATARVKVAEMPATKPAASPDAAARAALDAPVTSVGLASYDGTGAQDAFRALRTSTGACAGGFTLTLMGETTKVLAVEPVAMPGKATLAWTVTSEVAGEPVISKVMAAYVRNHLATFSTVSPAGGPVAEPLDVLDAQTAKLRGARAVGS</sequence>
<proteinExistence type="predicted"/>